<proteinExistence type="inferred from homology"/>
<reference evidence="9" key="1">
    <citation type="submission" date="2018-05" db="EMBL/GenBank/DDBJ databases">
        <authorList>
            <person name="Lanie J.A."/>
            <person name="Ng W.-L."/>
            <person name="Kazmierczak K.M."/>
            <person name="Andrzejewski T.M."/>
            <person name="Davidsen T.M."/>
            <person name="Wayne K.J."/>
            <person name="Tettelin H."/>
            <person name="Glass J.I."/>
            <person name="Rusch D."/>
            <person name="Podicherti R."/>
            <person name="Tsui H.-C.T."/>
            <person name="Winkler M.E."/>
        </authorList>
    </citation>
    <scope>NUCLEOTIDE SEQUENCE</scope>
</reference>
<dbReference type="GO" id="GO:0016627">
    <property type="term" value="F:oxidoreductase activity, acting on the CH-CH group of donors"/>
    <property type="evidence" value="ECO:0007669"/>
    <property type="project" value="InterPro"/>
</dbReference>
<evidence type="ECO:0000256" key="4">
    <source>
        <dbReference type="ARBA" id="ARBA00022827"/>
    </source>
</evidence>
<keyword evidence="5" id="KW-0560">Oxidoreductase</keyword>
<dbReference type="InterPro" id="IPR013786">
    <property type="entry name" value="AcylCoA_DH/ox_N"/>
</dbReference>
<comment type="similarity">
    <text evidence="2">Belongs to the acyl-CoA dehydrogenase family.</text>
</comment>
<dbReference type="InterPro" id="IPR036250">
    <property type="entry name" value="AcylCo_DH-like_C"/>
</dbReference>
<evidence type="ECO:0000313" key="9">
    <source>
        <dbReference type="EMBL" id="SUZ84074.1"/>
    </source>
</evidence>
<name>A0A381QYM4_9ZZZZ</name>
<gene>
    <name evidence="9" type="ORF">METZ01_LOCUS36928</name>
</gene>
<dbReference type="Gene3D" id="1.20.140.10">
    <property type="entry name" value="Butyryl-CoA Dehydrogenase, subunit A, domain 3"/>
    <property type="match status" value="1"/>
</dbReference>
<dbReference type="SUPFAM" id="SSF47203">
    <property type="entry name" value="Acyl-CoA dehydrogenase C-terminal domain-like"/>
    <property type="match status" value="1"/>
</dbReference>
<evidence type="ECO:0000256" key="2">
    <source>
        <dbReference type="ARBA" id="ARBA00009347"/>
    </source>
</evidence>
<dbReference type="EMBL" id="UINC01001580">
    <property type="protein sequence ID" value="SUZ84074.1"/>
    <property type="molecule type" value="Genomic_DNA"/>
</dbReference>
<accession>A0A381QYM4</accession>
<keyword evidence="4" id="KW-0274">FAD</keyword>
<evidence type="ECO:0000256" key="5">
    <source>
        <dbReference type="ARBA" id="ARBA00023002"/>
    </source>
</evidence>
<dbReference type="Gene3D" id="2.40.110.10">
    <property type="entry name" value="Butyryl-CoA Dehydrogenase, subunit A, domain 2"/>
    <property type="match status" value="1"/>
</dbReference>
<dbReference type="InterPro" id="IPR006091">
    <property type="entry name" value="Acyl-CoA_Oxase/DH_mid-dom"/>
</dbReference>
<dbReference type="InterPro" id="IPR009100">
    <property type="entry name" value="AcylCoA_DH/oxidase_NM_dom_sf"/>
</dbReference>
<dbReference type="InterPro" id="IPR046373">
    <property type="entry name" value="Acyl-CoA_Oxase/DH_mid-dom_sf"/>
</dbReference>
<protein>
    <recommendedName>
        <fullName evidence="10">Acyl-CoA dehydrogenase</fullName>
    </recommendedName>
</protein>
<feature type="domain" description="Acyl-CoA dehydrogenase/oxidase N-terminal" evidence="8">
    <location>
        <begin position="50"/>
        <end position="128"/>
    </location>
</feature>
<dbReference type="GO" id="GO:0005886">
    <property type="term" value="C:plasma membrane"/>
    <property type="evidence" value="ECO:0007669"/>
    <property type="project" value="TreeGrafter"/>
</dbReference>
<dbReference type="InterPro" id="IPR052161">
    <property type="entry name" value="Mycobact_Acyl-CoA_DH"/>
</dbReference>
<dbReference type="InterPro" id="IPR009075">
    <property type="entry name" value="AcylCo_DH/oxidase_C"/>
</dbReference>
<dbReference type="Gene3D" id="1.10.540.10">
    <property type="entry name" value="Acyl-CoA dehydrogenase/oxidase, N-terminal domain"/>
    <property type="match status" value="1"/>
</dbReference>
<dbReference type="AlphaFoldDB" id="A0A381QYM4"/>
<comment type="cofactor">
    <cofactor evidence="1">
        <name>FAD</name>
        <dbReference type="ChEBI" id="CHEBI:57692"/>
    </cofactor>
</comment>
<dbReference type="Pfam" id="PF02771">
    <property type="entry name" value="Acyl-CoA_dh_N"/>
    <property type="match status" value="1"/>
</dbReference>
<dbReference type="PANTHER" id="PTHR43292:SF4">
    <property type="entry name" value="ACYL-COA DEHYDROGENASE FADE34"/>
    <property type="match status" value="1"/>
</dbReference>
<evidence type="ECO:0000256" key="3">
    <source>
        <dbReference type="ARBA" id="ARBA00022630"/>
    </source>
</evidence>
<dbReference type="Pfam" id="PF02770">
    <property type="entry name" value="Acyl-CoA_dh_M"/>
    <property type="match status" value="1"/>
</dbReference>
<organism evidence="9">
    <name type="scientific">marine metagenome</name>
    <dbReference type="NCBI Taxonomy" id="408172"/>
    <lineage>
        <taxon>unclassified sequences</taxon>
        <taxon>metagenomes</taxon>
        <taxon>ecological metagenomes</taxon>
    </lineage>
</organism>
<evidence type="ECO:0008006" key="10">
    <source>
        <dbReference type="Google" id="ProtNLM"/>
    </source>
</evidence>
<dbReference type="Pfam" id="PF00441">
    <property type="entry name" value="Acyl-CoA_dh_1"/>
    <property type="match status" value="1"/>
</dbReference>
<dbReference type="PANTHER" id="PTHR43292">
    <property type="entry name" value="ACYL-COA DEHYDROGENASE"/>
    <property type="match status" value="1"/>
</dbReference>
<sequence>MDFNDTKEEAEFRSEVKAWLKENAPKSGKSGGRYDAIIEGLQGEAIKEARNWQSKKAEAGYAAITWPKEFGGLGGTPIQSVIYSQEESNYNVPGGFFEIGLGMCIPTMMAWATPEQKERYVKPALNGEEVWCQLFSEPSAGSDVAGIRTKAEKEGDDWIINGQKVWTSGAHFSDFGIIVVRTDPNVPKHKGLSFFFLDMKSEGIDVKPIRQISGGANFNEVFFNDVRVPDTQRLGEVGEGWKVALTTLMNERLAIGVPKSADYSALTKLAKEITLNDKPAISNDLVRSKIAEWYVQAEGLKYTKMRTLTALSKGETPGPESSIGKIVSAPKMQDLASFAMDLQGASGIISDSEIALLHSIFQNQWLSAAGYRIAGGTDEILRNIVAERVLGLPQDVRVDKKVAFNELPTGR</sequence>
<feature type="domain" description="Acyl-CoA oxidase/dehydrogenase middle" evidence="7">
    <location>
        <begin position="132"/>
        <end position="226"/>
    </location>
</feature>
<dbReference type="FunFam" id="2.40.110.10:FF:000011">
    <property type="entry name" value="Acyl-CoA dehydrogenase FadE34"/>
    <property type="match status" value="1"/>
</dbReference>
<feature type="domain" description="Acyl-CoA dehydrogenase/oxidase C-terminal" evidence="6">
    <location>
        <begin position="238"/>
        <end position="390"/>
    </location>
</feature>
<keyword evidence="3" id="KW-0285">Flavoprotein</keyword>
<dbReference type="SUPFAM" id="SSF56645">
    <property type="entry name" value="Acyl-CoA dehydrogenase NM domain-like"/>
    <property type="match status" value="1"/>
</dbReference>
<dbReference type="InterPro" id="IPR037069">
    <property type="entry name" value="AcylCoA_DH/ox_N_sf"/>
</dbReference>
<evidence type="ECO:0000259" key="8">
    <source>
        <dbReference type="Pfam" id="PF02771"/>
    </source>
</evidence>
<dbReference type="GO" id="GO:0050660">
    <property type="term" value="F:flavin adenine dinucleotide binding"/>
    <property type="evidence" value="ECO:0007669"/>
    <property type="project" value="InterPro"/>
</dbReference>
<evidence type="ECO:0000259" key="6">
    <source>
        <dbReference type="Pfam" id="PF00441"/>
    </source>
</evidence>
<evidence type="ECO:0000259" key="7">
    <source>
        <dbReference type="Pfam" id="PF02770"/>
    </source>
</evidence>
<evidence type="ECO:0000256" key="1">
    <source>
        <dbReference type="ARBA" id="ARBA00001974"/>
    </source>
</evidence>